<keyword evidence="2" id="KW-0472">Membrane</keyword>
<evidence type="ECO:0000313" key="4">
    <source>
        <dbReference type="EMBL" id="KAK4786131.1"/>
    </source>
</evidence>
<dbReference type="EMBL" id="JAXQNO010000013">
    <property type="protein sequence ID" value="KAK4786131.1"/>
    <property type="molecule type" value="Genomic_DNA"/>
</dbReference>
<evidence type="ECO:0000256" key="3">
    <source>
        <dbReference type="SAM" id="SignalP"/>
    </source>
</evidence>
<name>A0AAN7LGN1_TRANT</name>
<evidence type="ECO:0000256" key="2">
    <source>
        <dbReference type="SAM" id="Phobius"/>
    </source>
</evidence>
<dbReference type="PANTHER" id="PTHR36721:SF1">
    <property type="entry name" value="OS04G0446401 PROTEIN"/>
    <property type="match status" value="1"/>
</dbReference>
<dbReference type="AlphaFoldDB" id="A0AAN7LGN1"/>
<feature type="signal peptide" evidence="3">
    <location>
        <begin position="1"/>
        <end position="27"/>
    </location>
</feature>
<comment type="caution">
    <text evidence="4">The sequence shown here is derived from an EMBL/GenBank/DDBJ whole genome shotgun (WGS) entry which is preliminary data.</text>
</comment>
<dbReference type="Proteomes" id="UP001346149">
    <property type="component" value="Unassembled WGS sequence"/>
</dbReference>
<feature type="transmembrane region" description="Helical" evidence="2">
    <location>
        <begin position="112"/>
        <end position="133"/>
    </location>
</feature>
<gene>
    <name evidence="4" type="ORF">SAY86_002820</name>
</gene>
<keyword evidence="2" id="KW-0812">Transmembrane</keyword>
<evidence type="ECO:0000256" key="1">
    <source>
        <dbReference type="SAM" id="MobiDB-lite"/>
    </source>
</evidence>
<keyword evidence="2" id="KW-1133">Transmembrane helix</keyword>
<sequence>MAPAATTAFSLIAAVLWCLFTISPVLAESQNGSIFQTNTPPPPPPPPLLRSPPPPPTPIPPPPPLMGSPPPPFTFLPPPPPSESRRSPPDHRSRPPPSPPPQKYEMNTGKKVGLLLIGICAILQIVVVGFLVYKRRQFLKVKDWIPH</sequence>
<reference evidence="4 5" key="1">
    <citation type="journal article" date="2023" name="Hortic Res">
        <title>Pangenome of water caltrop reveals structural variations and asymmetric subgenome divergence after allopolyploidization.</title>
        <authorList>
            <person name="Zhang X."/>
            <person name="Chen Y."/>
            <person name="Wang L."/>
            <person name="Yuan Y."/>
            <person name="Fang M."/>
            <person name="Shi L."/>
            <person name="Lu R."/>
            <person name="Comes H.P."/>
            <person name="Ma Y."/>
            <person name="Chen Y."/>
            <person name="Huang G."/>
            <person name="Zhou Y."/>
            <person name="Zheng Z."/>
            <person name="Qiu Y."/>
        </authorList>
    </citation>
    <scope>NUCLEOTIDE SEQUENCE [LARGE SCALE GENOMIC DNA]</scope>
    <source>
        <strain evidence="4">F231</strain>
    </source>
</reference>
<protein>
    <submittedName>
        <fullName evidence="4">Uncharacterized protein</fullName>
    </submittedName>
</protein>
<feature type="chain" id="PRO_5042861356" evidence="3">
    <location>
        <begin position="28"/>
        <end position="147"/>
    </location>
</feature>
<keyword evidence="3" id="KW-0732">Signal</keyword>
<keyword evidence="5" id="KW-1185">Reference proteome</keyword>
<dbReference type="PRINTS" id="PR01217">
    <property type="entry name" value="PRICHEXTENSN"/>
</dbReference>
<evidence type="ECO:0000313" key="5">
    <source>
        <dbReference type="Proteomes" id="UP001346149"/>
    </source>
</evidence>
<feature type="compositionally biased region" description="Basic and acidic residues" evidence="1">
    <location>
        <begin position="83"/>
        <end position="93"/>
    </location>
</feature>
<feature type="compositionally biased region" description="Pro residues" evidence="1">
    <location>
        <begin position="39"/>
        <end position="82"/>
    </location>
</feature>
<proteinExistence type="predicted"/>
<organism evidence="4 5">
    <name type="scientific">Trapa natans</name>
    <name type="common">Water chestnut</name>
    <dbReference type="NCBI Taxonomy" id="22666"/>
    <lineage>
        <taxon>Eukaryota</taxon>
        <taxon>Viridiplantae</taxon>
        <taxon>Streptophyta</taxon>
        <taxon>Embryophyta</taxon>
        <taxon>Tracheophyta</taxon>
        <taxon>Spermatophyta</taxon>
        <taxon>Magnoliopsida</taxon>
        <taxon>eudicotyledons</taxon>
        <taxon>Gunneridae</taxon>
        <taxon>Pentapetalae</taxon>
        <taxon>rosids</taxon>
        <taxon>malvids</taxon>
        <taxon>Myrtales</taxon>
        <taxon>Lythraceae</taxon>
        <taxon>Trapa</taxon>
    </lineage>
</organism>
<dbReference type="PANTHER" id="PTHR36721">
    <property type="entry name" value="PROLINE-RICH FAMILY PROTEIN"/>
    <property type="match status" value="1"/>
</dbReference>
<feature type="region of interest" description="Disordered" evidence="1">
    <location>
        <begin position="33"/>
        <end position="106"/>
    </location>
</feature>
<accession>A0AAN7LGN1</accession>